<dbReference type="EMBL" id="CP066078">
    <property type="protein sequence ID" value="QQC59375.1"/>
    <property type="molecule type" value="Genomic_DNA"/>
</dbReference>
<evidence type="ECO:0000259" key="3">
    <source>
        <dbReference type="Pfam" id="PF02617"/>
    </source>
</evidence>
<dbReference type="Proteomes" id="UP000595221">
    <property type="component" value="Chromosome"/>
</dbReference>
<evidence type="ECO:0000256" key="2">
    <source>
        <dbReference type="SAM" id="MobiDB-lite"/>
    </source>
</evidence>
<keyword evidence="4" id="KW-0645">Protease</keyword>
<reference evidence="4" key="1">
    <citation type="submission" date="2016-04" db="EMBL/GenBank/DDBJ databases">
        <authorList>
            <person name="Evans L.H."/>
            <person name="Alamgir A."/>
            <person name="Owens N."/>
            <person name="Weber N.D."/>
            <person name="Virtaneva K."/>
            <person name="Barbian K."/>
            <person name="Babar A."/>
            <person name="Rosenke K."/>
        </authorList>
    </citation>
    <scope>NUCLEOTIDE SEQUENCE [LARGE SCALE GENOMIC DNA]</scope>
    <source>
        <strain evidence="4">RUTW2-3</strain>
    </source>
</reference>
<evidence type="ECO:0000313" key="8">
    <source>
        <dbReference type="Proteomes" id="UP000053171"/>
    </source>
</evidence>
<proteinExistence type="inferred from homology"/>
<feature type="compositionally biased region" description="Low complexity" evidence="2">
    <location>
        <begin position="11"/>
        <end position="24"/>
    </location>
</feature>
<dbReference type="GeneID" id="61263829"/>
<feature type="domain" description="Adaptor protein ClpS core" evidence="3">
    <location>
        <begin position="35"/>
        <end position="107"/>
    </location>
</feature>
<keyword evidence="4" id="KW-0378">Hydrolase</keyword>
<dbReference type="Proteomes" id="UP000594975">
    <property type="component" value="Chromosome"/>
</dbReference>
<evidence type="ECO:0000313" key="6">
    <source>
        <dbReference type="EMBL" id="QPT53648.1"/>
    </source>
</evidence>
<organism evidence="4 8">
    <name type="scientific">Rothia kristinae</name>
    <dbReference type="NCBI Taxonomy" id="37923"/>
    <lineage>
        <taxon>Bacteria</taxon>
        <taxon>Bacillati</taxon>
        <taxon>Actinomycetota</taxon>
        <taxon>Actinomycetes</taxon>
        <taxon>Micrococcales</taxon>
        <taxon>Micrococcaceae</taxon>
        <taxon>Rothia</taxon>
    </lineage>
</organism>
<evidence type="ECO:0000313" key="4">
    <source>
        <dbReference type="EMBL" id="OAX51516.1"/>
    </source>
</evidence>
<dbReference type="Proteomes" id="UP000092021">
    <property type="component" value="Unassembled WGS sequence"/>
</dbReference>
<dbReference type="PANTHER" id="PTHR33473:SF19">
    <property type="entry name" value="ATP-DEPENDENT CLP PROTEASE ADAPTER PROTEIN CLPS"/>
    <property type="match status" value="1"/>
</dbReference>
<dbReference type="Proteomes" id="UP000053171">
    <property type="component" value="Unassembled WGS sequence"/>
</dbReference>
<feature type="region of interest" description="Disordered" evidence="2">
    <location>
        <begin position="1"/>
        <end position="30"/>
    </location>
</feature>
<dbReference type="RefSeq" id="WP_064725644.1">
    <property type="nucleotide sequence ID" value="NZ_CP065738.1"/>
</dbReference>
<evidence type="ECO:0000313" key="9">
    <source>
        <dbReference type="Proteomes" id="UP000092021"/>
    </source>
</evidence>
<comment type="function">
    <text evidence="1">Involved in the modulation of the specificity of the ClpAP-mediated ATP-dependent protein degradation.</text>
</comment>
<dbReference type="KEGG" id="rkr:I6G21_10505"/>
<evidence type="ECO:0000313" key="5">
    <source>
        <dbReference type="EMBL" id="OAX55521.1"/>
    </source>
</evidence>
<gene>
    <name evidence="1 6" type="primary">clpS</name>
    <name evidence="5" type="ORF">A5N15_10180</name>
    <name evidence="4" type="ORF">AN277_0208465</name>
    <name evidence="6" type="ORF">I6G21_10505</name>
    <name evidence="7" type="ORF">I6H58_10670</name>
</gene>
<evidence type="ECO:0000313" key="7">
    <source>
        <dbReference type="EMBL" id="QQC59375.1"/>
    </source>
</evidence>
<dbReference type="EMBL" id="LWGZ01000911">
    <property type="protein sequence ID" value="OAX55521.1"/>
    <property type="molecule type" value="Genomic_DNA"/>
</dbReference>
<dbReference type="GO" id="GO:0006508">
    <property type="term" value="P:proteolysis"/>
    <property type="evidence" value="ECO:0007669"/>
    <property type="project" value="UniProtKB-UniRule"/>
</dbReference>
<dbReference type="InterPro" id="IPR022935">
    <property type="entry name" value="ClpS"/>
</dbReference>
<dbReference type="PANTHER" id="PTHR33473">
    <property type="entry name" value="ATP-DEPENDENT CLP PROTEASE ADAPTER PROTEIN CLPS1, CHLOROPLASTIC"/>
    <property type="match status" value="1"/>
</dbReference>
<evidence type="ECO:0000313" key="10">
    <source>
        <dbReference type="Proteomes" id="UP000594975"/>
    </source>
</evidence>
<sequence>MAQQRTQPTRTAVTGPTAPETTPEGGLGLLERPQEQTPWRVLVWNDPVNLMSYVTWVFRTHFGHSQAQAHRLMLQVHEDGRAVVFTGSREEAERHTAAMHGYGLWATFEKDGE</sequence>
<dbReference type="GO" id="GO:0030163">
    <property type="term" value="P:protein catabolic process"/>
    <property type="evidence" value="ECO:0007669"/>
    <property type="project" value="InterPro"/>
</dbReference>
<comment type="subunit">
    <text evidence="1">Binds to the N-terminal domain of the chaperone ClpA.</text>
</comment>
<dbReference type="EMBL" id="CP065738">
    <property type="protein sequence ID" value="QPT53648.1"/>
    <property type="molecule type" value="Genomic_DNA"/>
</dbReference>
<dbReference type="Pfam" id="PF02617">
    <property type="entry name" value="ClpS"/>
    <property type="match status" value="1"/>
</dbReference>
<dbReference type="InterPro" id="IPR014719">
    <property type="entry name" value="Ribosomal_bL12_C/ClpS-like"/>
</dbReference>
<dbReference type="NCBIfam" id="NF000668">
    <property type="entry name" value="PRK00033.1-1"/>
    <property type="match status" value="1"/>
</dbReference>
<evidence type="ECO:0000256" key="1">
    <source>
        <dbReference type="HAMAP-Rule" id="MF_00302"/>
    </source>
</evidence>
<evidence type="ECO:0000313" key="11">
    <source>
        <dbReference type="Proteomes" id="UP000595221"/>
    </source>
</evidence>
<dbReference type="EMBL" id="LJBJ02000017">
    <property type="protein sequence ID" value="OAX51516.1"/>
    <property type="molecule type" value="Genomic_DNA"/>
</dbReference>
<accession>A0A199P3F5</accession>
<name>A0A199P3F5_9MICC</name>
<dbReference type="AlphaFoldDB" id="A0A199P3F5"/>
<reference evidence="4 8" key="3">
    <citation type="submission" date="2016-06" db="EMBL/GenBank/DDBJ databases">
        <title>Identification of putative biosynthetic pathways for the production of bioactive secondary metabolites by the marine actinomycete Kocuria kristinae RUTW2-3.</title>
        <authorList>
            <person name="Waterworth S.C."/>
            <person name="Walmsley T.A."/>
            <person name="Matongo T."/>
            <person name="Davies-Coleman M.T."/>
            <person name="Dorrington R.A."/>
        </authorList>
    </citation>
    <scope>NUCLEOTIDE SEQUENCE [LARGE SCALE GENOMIC DNA]</scope>
    <source>
        <strain evidence="8">RuSp02-3</strain>
        <strain evidence="4">RUTW2-3</strain>
        <strain evidence="5 9">RUTW4-5</strain>
    </source>
</reference>
<feature type="compositionally biased region" description="Polar residues" evidence="2">
    <location>
        <begin position="1"/>
        <end position="10"/>
    </location>
</feature>
<dbReference type="HAMAP" id="MF_00302">
    <property type="entry name" value="ClpS"/>
    <property type="match status" value="1"/>
</dbReference>
<comment type="similarity">
    <text evidence="1">Belongs to the ClpS family.</text>
</comment>
<protein>
    <recommendedName>
        <fullName evidence="1">ATP-dependent Clp protease adapter protein ClpS</fullName>
    </recommendedName>
</protein>
<dbReference type="GO" id="GO:0008233">
    <property type="term" value="F:peptidase activity"/>
    <property type="evidence" value="ECO:0007669"/>
    <property type="project" value="UniProtKB-KW"/>
</dbReference>
<reference evidence="8" key="2">
    <citation type="submission" date="2016-04" db="EMBL/GenBank/DDBJ databases">
        <authorList>
            <person name="Waterworth S."/>
            <person name="Matcher G."/>
        </authorList>
    </citation>
    <scope>NUCLEOTIDE SEQUENCE [LARGE SCALE GENOMIC DNA]</scope>
    <source>
        <strain evidence="8">RuSp02-3</strain>
    </source>
</reference>
<dbReference type="InterPro" id="IPR003769">
    <property type="entry name" value="ClpS_core"/>
</dbReference>
<dbReference type="Gene3D" id="3.30.1390.10">
    <property type="match status" value="1"/>
</dbReference>
<reference evidence="10 11" key="4">
    <citation type="submission" date="2020-12" db="EMBL/GenBank/DDBJ databases">
        <title>FDA dAtabase for Regulatory Grade micrObial Sequences (FDA-ARGOS): Supporting development and validation of Infectious Disease Dx tests.</title>
        <authorList>
            <person name="Sproer C."/>
            <person name="Gronow S."/>
            <person name="Severitt S."/>
            <person name="Schroder I."/>
            <person name="Tallon L."/>
            <person name="Sadzewicz L."/>
            <person name="Zhao X."/>
            <person name="Boylan J."/>
            <person name="Ott S."/>
            <person name="Bowen H."/>
            <person name="Vavikolanu K."/>
            <person name="Mehta A."/>
            <person name="Aluvathingal J."/>
            <person name="Nadendla S."/>
            <person name="Lowell S."/>
            <person name="Myers T."/>
            <person name="Yan Y."/>
            <person name="Sichtig H."/>
        </authorList>
    </citation>
    <scope>NUCLEOTIDE SEQUENCE [LARGE SCALE GENOMIC DNA]</scope>
    <source>
        <strain evidence="7 11">FDAARGOS_1001</strain>
        <strain evidence="6 10">FDAARGOS_864</strain>
    </source>
</reference>
<keyword evidence="8" id="KW-1185">Reference proteome</keyword>
<dbReference type="SUPFAM" id="SSF54736">
    <property type="entry name" value="ClpS-like"/>
    <property type="match status" value="1"/>
</dbReference>